<evidence type="ECO:0000256" key="4">
    <source>
        <dbReference type="ARBA" id="ARBA00022538"/>
    </source>
</evidence>
<dbReference type="Gene3D" id="1.10.287.70">
    <property type="match status" value="1"/>
</dbReference>
<keyword evidence="9 14" id="KW-1133">Transmembrane helix</keyword>
<dbReference type="GO" id="GO:0034702">
    <property type="term" value="C:monoatomic ion channel complex"/>
    <property type="evidence" value="ECO:0007669"/>
    <property type="project" value="UniProtKB-KW"/>
</dbReference>
<evidence type="ECO:0000256" key="11">
    <source>
        <dbReference type="ARBA" id="ARBA00023136"/>
    </source>
</evidence>
<reference evidence="18" key="1">
    <citation type="submission" date="2020-06" db="EMBL/GenBank/DDBJ databases">
        <authorList>
            <person name="Li T."/>
            <person name="Hu X."/>
            <person name="Zhang T."/>
            <person name="Song X."/>
            <person name="Zhang H."/>
            <person name="Dai N."/>
            <person name="Sheng W."/>
            <person name="Hou X."/>
            <person name="Wei L."/>
        </authorList>
    </citation>
    <scope>NUCLEOTIDE SEQUENCE</scope>
    <source>
        <strain evidence="18">KEN8</strain>
        <tissue evidence="18">Leaf</tissue>
    </source>
</reference>
<comment type="subcellular location">
    <subcellularLocation>
        <location evidence="1 14">Membrane</location>
        <topology evidence="1 14">Multi-pass membrane protein</topology>
    </subcellularLocation>
</comment>
<dbReference type="EMBL" id="JACGWM010000015">
    <property type="protein sequence ID" value="KAL0323912.1"/>
    <property type="molecule type" value="Genomic_DNA"/>
</dbReference>
<comment type="domain">
    <text evidence="14">The KHA domain (rich in hydrophobic and acidic residues) present in the C-terminal part is likely to be important for tetramerization.</text>
</comment>
<reference evidence="18" key="2">
    <citation type="journal article" date="2024" name="Plant">
        <title>Genomic evolution and insights into agronomic trait innovations of Sesamum species.</title>
        <authorList>
            <person name="Miao H."/>
            <person name="Wang L."/>
            <person name="Qu L."/>
            <person name="Liu H."/>
            <person name="Sun Y."/>
            <person name="Le M."/>
            <person name="Wang Q."/>
            <person name="Wei S."/>
            <person name="Zheng Y."/>
            <person name="Lin W."/>
            <person name="Duan Y."/>
            <person name="Cao H."/>
            <person name="Xiong S."/>
            <person name="Wang X."/>
            <person name="Wei L."/>
            <person name="Li C."/>
            <person name="Ma Q."/>
            <person name="Ju M."/>
            <person name="Zhao R."/>
            <person name="Li G."/>
            <person name="Mu C."/>
            <person name="Tian Q."/>
            <person name="Mei H."/>
            <person name="Zhang T."/>
            <person name="Gao T."/>
            <person name="Zhang H."/>
        </authorList>
    </citation>
    <scope>NUCLEOTIDE SEQUENCE</scope>
    <source>
        <strain evidence="18">KEN8</strain>
    </source>
</reference>
<keyword evidence="12 14" id="KW-0407">Ion channel</keyword>
<accession>A0AAW2LX43</accession>
<dbReference type="InterPro" id="IPR036770">
    <property type="entry name" value="Ankyrin_rpt-contain_sf"/>
</dbReference>
<dbReference type="Pfam" id="PF11834">
    <property type="entry name" value="KHA"/>
    <property type="match status" value="1"/>
</dbReference>
<dbReference type="Pfam" id="PF12796">
    <property type="entry name" value="Ank_2"/>
    <property type="match status" value="1"/>
</dbReference>
<dbReference type="PANTHER" id="PTHR45743:SF2">
    <property type="entry name" value="POTASSIUM CHANNEL AKT1"/>
    <property type="match status" value="1"/>
</dbReference>
<dbReference type="InterPro" id="IPR018490">
    <property type="entry name" value="cNMP-bd_dom_sf"/>
</dbReference>
<dbReference type="Gene3D" id="2.60.120.10">
    <property type="entry name" value="Jelly Rolls"/>
    <property type="match status" value="1"/>
</dbReference>
<dbReference type="SUPFAM" id="SSF51206">
    <property type="entry name" value="cAMP-binding domain-like"/>
    <property type="match status" value="1"/>
</dbReference>
<dbReference type="InterPro" id="IPR021789">
    <property type="entry name" value="KHA_dom"/>
</dbReference>
<comment type="caution">
    <text evidence="14">Lacks conserved residue(s) required for the propagation of feature annotation.</text>
</comment>
<dbReference type="PANTHER" id="PTHR45743">
    <property type="entry name" value="POTASSIUM CHANNEL AKT1"/>
    <property type="match status" value="1"/>
</dbReference>
<dbReference type="Pfam" id="PF00520">
    <property type="entry name" value="Ion_trans"/>
    <property type="match status" value="1"/>
</dbReference>
<dbReference type="Gene3D" id="1.25.40.20">
    <property type="entry name" value="Ankyrin repeat-containing domain"/>
    <property type="match status" value="1"/>
</dbReference>
<evidence type="ECO:0000256" key="1">
    <source>
        <dbReference type="ARBA" id="ARBA00004141"/>
    </source>
</evidence>
<evidence type="ECO:0000256" key="2">
    <source>
        <dbReference type="ARBA" id="ARBA00007929"/>
    </source>
</evidence>
<feature type="transmembrane region" description="Helical" evidence="14">
    <location>
        <begin position="109"/>
        <end position="130"/>
    </location>
</feature>
<name>A0AAW2LX43_9LAMI</name>
<dbReference type="CDD" id="cd00038">
    <property type="entry name" value="CAP_ED"/>
    <property type="match status" value="1"/>
</dbReference>
<evidence type="ECO:0000256" key="9">
    <source>
        <dbReference type="ARBA" id="ARBA00022989"/>
    </source>
</evidence>
<feature type="transmembrane region" description="Helical" evidence="14">
    <location>
        <begin position="298"/>
        <end position="317"/>
    </location>
</feature>
<dbReference type="AlphaFoldDB" id="A0AAW2LX43"/>
<dbReference type="SMART" id="SM00100">
    <property type="entry name" value="cNMP"/>
    <property type="match status" value="1"/>
</dbReference>
<sequence length="882" mass="99272">MEGDLERLSSKSSHIFSTSILPPLGAPSNRKLKLRPFTVSPFDSRYRIIKYLAALQVYTKNVKQNMDAGSRWIRYSFQLSIVLSTNCVNNIGLHSFFFRLFSSKINQSFRILQSLGTFLVILVFYTAWVSPIEFGFLRGPKGPLTITDNIVNGFFAIDIVLTFFVAFLDKSTYLLVDDRKLIALRYAKRGLVLDVISTVPSELARKLLPAHLEAYGYFSMLRLWRIKRVSAMFQRMEKDKNYNYVMVRIAKLTCVTLFSVHLAACIFYLLADRYKDPKQTWIGLSIENFHEMPLWNKYVTSIYWSIVTLTTIGYGDLHPVNSGEMIFDVLYMFFSIGLASYIIGNMTNLIVETTFKTRKFRETINAASGFAKRNQLPARLQDQMIAHMTLKYRTDSEGLEQQETLDALPKAIRSSISHFLFYSLIDKVYLFRGVSNDLLFQLVSEMRPEYFPPKEDIILQNEAPTDLYILVNGAVVVGELKTGDVCGEVGVLCYRPQIFTVRTKRLSQLLRLNRTALMNILQANIGDGTIIMNNLLEHLKEDHDPLMHEILAYTEHMLAHGRMDMPLSLCFAAARGDDLLLHHLLRRGLDPNELDNNGRNSLHLAAAKGFLECVLLLLDYGANPNKRDSEGNVPLWDAILGKHEAVIRVLVDNGAMLSSGDVGGFACFAAEQNNIELLKEITKFGGDVTLLNFSGTTALHTAISEENGHEEIKALFETKQKSKDHVRHQENEQAPYFKLKKYSSEPAIPPANKSLPSTDLSSSNERLKRKPSNFQNSLAEIITASHKQNIEGGKAMARSSLAPGTGKNCARVTLSCPEMGDRIGRLVFLPGSLEELLDLGYQKFGLRLTKILTEGGYVIEDLAVIRDGDLILSSEGGSLVNM</sequence>
<dbReference type="InterPro" id="IPR005821">
    <property type="entry name" value="Ion_trans_dom"/>
</dbReference>
<dbReference type="SUPFAM" id="SSF48403">
    <property type="entry name" value="Ankyrin repeat"/>
    <property type="match status" value="1"/>
</dbReference>
<proteinExistence type="inferred from homology"/>
<dbReference type="InterPro" id="IPR003938">
    <property type="entry name" value="K_chnl_volt-dep_EAG/ELK/ERG"/>
</dbReference>
<keyword evidence="10 14" id="KW-0406">Ion transport</keyword>
<keyword evidence="4 14" id="KW-0633">Potassium transport</keyword>
<dbReference type="SUPFAM" id="SSF81324">
    <property type="entry name" value="Voltage-gated potassium channels"/>
    <property type="match status" value="1"/>
</dbReference>
<protein>
    <recommendedName>
        <fullName evidence="14">Potassium channel</fullName>
    </recommendedName>
</protein>
<feature type="transmembrane region" description="Helical" evidence="14">
    <location>
        <begin position="150"/>
        <end position="168"/>
    </location>
</feature>
<dbReference type="Pfam" id="PF00027">
    <property type="entry name" value="cNMP_binding"/>
    <property type="match status" value="1"/>
</dbReference>
<evidence type="ECO:0000256" key="13">
    <source>
        <dbReference type="PROSITE-ProRule" id="PRU00023"/>
    </source>
</evidence>
<keyword evidence="7 14" id="KW-0851">Voltage-gated channel</keyword>
<dbReference type="InterPro" id="IPR045319">
    <property type="entry name" value="KAT/AKT"/>
</dbReference>
<evidence type="ECO:0000256" key="14">
    <source>
        <dbReference type="RuleBase" id="RU369015"/>
    </source>
</evidence>
<feature type="region of interest" description="Disordered" evidence="15">
    <location>
        <begin position="747"/>
        <end position="770"/>
    </location>
</feature>
<feature type="transmembrane region" description="Helical" evidence="14">
    <location>
        <begin position="329"/>
        <end position="351"/>
    </location>
</feature>
<dbReference type="Gene3D" id="1.10.287.630">
    <property type="entry name" value="Helix hairpin bin"/>
    <property type="match status" value="1"/>
</dbReference>
<feature type="repeat" description="ANK" evidence="13">
    <location>
        <begin position="597"/>
        <end position="629"/>
    </location>
</feature>
<feature type="domain" description="Cyclic nucleotide-binding" evidence="16">
    <location>
        <begin position="430"/>
        <end position="521"/>
    </location>
</feature>
<comment type="subunit">
    <text evidence="14">The potassium channel is composed of a homo- or heterotetrameric complex of pore-forming subunits.</text>
</comment>
<evidence type="ECO:0000256" key="10">
    <source>
        <dbReference type="ARBA" id="ARBA00023065"/>
    </source>
</evidence>
<keyword evidence="6 14" id="KW-0631">Potassium channel</keyword>
<keyword evidence="5 14" id="KW-0812">Transmembrane</keyword>
<evidence type="ECO:0000256" key="15">
    <source>
        <dbReference type="SAM" id="MobiDB-lite"/>
    </source>
</evidence>
<evidence type="ECO:0000256" key="6">
    <source>
        <dbReference type="ARBA" id="ARBA00022826"/>
    </source>
</evidence>
<dbReference type="PRINTS" id="PR01463">
    <property type="entry name" value="EAGCHANLFMLY"/>
</dbReference>
<dbReference type="PROSITE" id="PS50297">
    <property type="entry name" value="ANK_REP_REGION"/>
    <property type="match status" value="1"/>
</dbReference>
<evidence type="ECO:0000259" key="16">
    <source>
        <dbReference type="PROSITE" id="PS50042"/>
    </source>
</evidence>
<organism evidence="18">
    <name type="scientific">Sesamum calycinum</name>
    <dbReference type="NCBI Taxonomy" id="2727403"/>
    <lineage>
        <taxon>Eukaryota</taxon>
        <taxon>Viridiplantae</taxon>
        <taxon>Streptophyta</taxon>
        <taxon>Embryophyta</taxon>
        <taxon>Tracheophyta</taxon>
        <taxon>Spermatophyta</taxon>
        <taxon>Magnoliopsida</taxon>
        <taxon>eudicotyledons</taxon>
        <taxon>Gunneridae</taxon>
        <taxon>Pentapetalae</taxon>
        <taxon>asterids</taxon>
        <taxon>lamiids</taxon>
        <taxon>Lamiales</taxon>
        <taxon>Pedaliaceae</taxon>
        <taxon>Sesamum</taxon>
    </lineage>
</organism>
<keyword evidence="3 14" id="KW-0813">Transport</keyword>
<feature type="transmembrane region" description="Helical" evidence="14">
    <location>
        <begin position="245"/>
        <end position="271"/>
    </location>
</feature>
<evidence type="ECO:0000313" key="18">
    <source>
        <dbReference type="EMBL" id="KAL0323912.1"/>
    </source>
</evidence>
<feature type="compositionally biased region" description="Polar residues" evidence="15">
    <location>
        <begin position="754"/>
        <end position="764"/>
    </location>
</feature>
<keyword evidence="11 14" id="KW-0472">Membrane</keyword>
<dbReference type="SMART" id="SM00248">
    <property type="entry name" value="ANK"/>
    <property type="match status" value="4"/>
</dbReference>
<dbReference type="PROSITE" id="PS50042">
    <property type="entry name" value="CNMP_BINDING_3"/>
    <property type="match status" value="1"/>
</dbReference>
<comment type="function">
    <text evidence="14">Potassium channel.</text>
</comment>
<dbReference type="FunFam" id="1.10.287.70:FF:000123">
    <property type="entry name" value="Potassium channel KAT3"/>
    <property type="match status" value="1"/>
</dbReference>
<keyword evidence="13" id="KW-0040">ANK repeat</keyword>
<dbReference type="FunFam" id="2.60.120.10:FF:000074">
    <property type="entry name" value="Potassium channel KAT2"/>
    <property type="match status" value="1"/>
</dbReference>
<comment type="similarity">
    <text evidence="2 14">Belongs to the potassium channel family. Plant (TC 1.A.1.4) subfamily.</text>
</comment>
<keyword evidence="8 14" id="KW-0630">Potassium</keyword>
<dbReference type="PROSITE" id="PS50088">
    <property type="entry name" value="ANK_REPEAT"/>
    <property type="match status" value="1"/>
</dbReference>
<evidence type="ECO:0000256" key="7">
    <source>
        <dbReference type="ARBA" id="ARBA00022882"/>
    </source>
</evidence>
<evidence type="ECO:0000259" key="17">
    <source>
        <dbReference type="PROSITE" id="PS51490"/>
    </source>
</evidence>
<dbReference type="PROSITE" id="PS51490">
    <property type="entry name" value="KHA"/>
    <property type="match status" value="1"/>
</dbReference>
<gene>
    <name evidence="18" type="ORF">Scaly_2358300</name>
</gene>
<evidence type="ECO:0000256" key="12">
    <source>
        <dbReference type="ARBA" id="ARBA00023303"/>
    </source>
</evidence>
<evidence type="ECO:0000256" key="5">
    <source>
        <dbReference type="ARBA" id="ARBA00022692"/>
    </source>
</evidence>
<evidence type="ECO:0000256" key="3">
    <source>
        <dbReference type="ARBA" id="ARBA00022448"/>
    </source>
</evidence>
<dbReference type="GO" id="GO:0005249">
    <property type="term" value="F:voltage-gated potassium channel activity"/>
    <property type="evidence" value="ECO:0007669"/>
    <property type="project" value="UniProtKB-UniRule"/>
</dbReference>
<dbReference type="InterPro" id="IPR014710">
    <property type="entry name" value="RmlC-like_jellyroll"/>
</dbReference>
<evidence type="ECO:0000256" key="8">
    <source>
        <dbReference type="ARBA" id="ARBA00022958"/>
    </source>
</evidence>
<dbReference type="InterPro" id="IPR002110">
    <property type="entry name" value="Ankyrin_rpt"/>
</dbReference>
<comment type="caution">
    <text evidence="18">The sequence shown here is derived from an EMBL/GenBank/DDBJ whole genome shotgun (WGS) entry which is preliminary data.</text>
</comment>
<dbReference type="InterPro" id="IPR000595">
    <property type="entry name" value="cNMP-bd_dom"/>
</dbReference>
<feature type="domain" description="KHA" evidence="17">
    <location>
        <begin position="811"/>
        <end position="882"/>
    </location>
</feature>
<comment type="domain">
    <text evidence="14">The segment S4 is probably the voltage-sensor and is characterized by a series of positively charged amino acids. The pore-forming region H5 is enclosed by the transmembrane segments S5 and S6 in the Shaker-type (1P/6TM) and contains the GYGD signature motif which seems to be involved in potassium selectivity.</text>
</comment>